<comment type="caution">
    <text evidence="2">The sequence shown here is derived from an EMBL/GenBank/DDBJ whole genome shotgun (WGS) entry which is preliminary data.</text>
</comment>
<evidence type="ECO:0000313" key="2">
    <source>
        <dbReference type="EMBL" id="MQL77547.1"/>
    </source>
</evidence>
<protein>
    <recommendedName>
        <fullName evidence="4">Secreted protein</fullName>
    </recommendedName>
</protein>
<evidence type="ECO:0000256" key="1">
    <source>
        <dbReference type="SAM" id="SignalP"/>
    </source>
</evidence>
<proteinExistence type="predicted"/>
<dbReference type="Proteomes" id="UP000652761">
    <property type="component" value="Unassembled WGS sequence"/>
</dbReference>
<evidence type="ECO:0008006" key="4">
    <source>
        <dbReference type="Google" id="ProtNLM"/>
    </source>
</evidence>
<keyword evidence="3" id="KW-1185">Reference proteome</keyword>
<reference evidence="2" key="1">
    <citation type="submission" date="2017-07" db="EMBL/GenBank/DDBJ databases">
        <title>Taro Niue Genome Assembly and Annotation.</title>
        <authorList>
            <person name="Atibalentja N."/>
            <person name="Keating K."/>
            <person name="Fields C.J."/>
        </authorList>
    </citation>
    <scope>NUCLEOTIDE SEQUENCE</scope>
    <source>
        <strain evidence="2">Niue_2</strain>
        <tissue evidence="2">Leaf</tissue>
    </source>
</reference>
<accession>A0A843U6D4</accession>
<sequence>MSPSSAFHWLLRVVMLHCGVVSPGELLWSSLPVRQSWCSVFCVLLEANVVVAFLKLLAFRVLLLWASGGESPSVGPVSSRAVGAVVYAAP</sequence>
<dbReference type="AlphaFoldDB" id="A0A843U6D4"/>
<evidence type="ECO:0000313" key="3">
    <source>
        <dbReference type="Proteomes" id="UP000652761"/>
    </source>
</evidence>
<gene>
    <name evidence="2" type="ORF">Taro_009964</name>
</gene>
<feature type="signal peptide" evidence="1">
    <location>
        <begin position="1"/>
        <end position="23"/>
    </location>
</feature>
<name>A0A843U6D4_COLES</name>
<organism evidence="2 3">
    <name type="scientific">Colocasia esculenta</name>
    <name type="common">Wild taro</name>
    <name type="synonym">Arum esculentum</name>
    <dbReference type="NCBI Taxonomy" id="4460"/>
    <lineage>
        <taxon>Eukaryota</taxon>
        <taxon>Viridiplantae</taxon>
        <taxon>Streptophyta</taxon>
        <taxon>Embryophyta</taxon>
        <taxon>Tracheophyta</taxon>
        <taxon>Spermatophyta</taxon>
        <taxon>Magnoliopsida</taxon>
        <taxon>Liliopsida</taxon>
        <taxon>Araceae</taxon>
        <taxon>Aroideae</taxon>
        <taxon>Colocasieae</taxon>
        <taxon>Colocasia</taxon>
    </lineage>
</organism>
<keyword evidence="1" id="KW-0732">Signal</keyword>
<feature type="chain" id="PRO_5033000983" description="Secreted protein" evidence="1">
    <location>
        <begin position="24"/>
        <end position="90"/>
    </location>
</feature>
<dbReference type="EMBL" id="NMUH01000354">
    <property type="protein sequence ID" value="MQL77547.1"/>
    <property type="molecule type" value="Genomic_DNA"/>
</dbReference>